<feature type="transmembrane region" description="Helical" evidence="8">
    <location>
        <begin position="74"/>
        <end position="90"/>
    </location>
</feature>
<evidence type="ECO:0000256" key="6">
    <source>
        <dbReference type="ARBA" id="ARBA00023136"/>
    </source>
</evidence>
<organism evidence="9">
    <name type="scientific">Chlorobium phaeobacteroides (strain BS1)</name>
    <dbReference type="NCBI Taxonomy" id="331678"/>
    <lineage>
        <taxon>Bacteria</taxon>
        <taxon>Pseudomonadati</taxon>
        <taxon>Chlorobiota</taxon>
        <taxon>Chlorobiia</taxon>
        <taxon>Chlorobiales</taxon>
        <taxon>Chlorobiaceae</taxon>
        <taxon>Chlorobium/Pelodictyon group</taxon>
        <taxon>Chlorobium</taxon>
    </lineage>
</organism>
<dbReference type="AlphaFoldDB" id="B3ELT7"/>
<evidence type="ECO:0000256" key="5">
    <source>
        <dbReference type="ARBA" id="ARBA00022989"/>
    </source>
</evidence>
<feature type="transmembrane region" description="Helical" evidence="8">
    <location>
        <begin position="127"/>
        <end position="147"/>
    </location>
</feature>
<dbReference type="KEGG" id="cpb:Cphamn1_1861"/>
<evidence type="ECO:0000256" key="8">
    <source>
        <dbReference type="SAM" id="Phobius"/>
    </source>
</evidence>
<comment type="similarity">
    <text evidence="2">Belongs to the UPF0324 family.</text>
</comment>
<evidence type="ECO:0000256" key="2">
    <source>
        <dbReference type="ARBA" id="ARBA00007977"/>
    </source>
</evidence>
<evidence type="ECO:0000256" key="7">
    <source>
        <dbReference type="SAM" id="MobiDB-lite"/>
    </source>
</evidence>
<dbReference type="EMBL" id="CP001101">
    <property type="protein sequence ID" value="ACE04778.1"/>
    <property type="molecule type" value="Genomic_DNA"/>
</dbReference>
<reference evidence="9" key="1">
    <citation type="submission" date="2008-06" db="EMBL/GenBank/DDBJ databases">
        <title>Complete sequence of Chlorobium phaeobacteroides BS1.</title>
        <authorList>
            <consortium name="US DOE Joint Genome Institute"/>
            <person name="Lucas S."/>
            <person name="Copeland A."/>
            <person name="Lapidus A."/>
            <person name="Glavina del Rio T."/>
            <person name="Dalin E."/>
            <person name="Tice H."/>
            <person name="Bruce D."/>
            <person name="Goodwin L."/>
            <person name="Pitluck S."/>
            <person name="Schmutz J."/>
            <person name="Larimer F."/>
            <person name="Land M."/>
            <person name="Hauser L."/>
            <person name="Kyrpides N."/>
            <person name="Ovchinnikova G."/>
            <person name="Li T."/>
            <person name="Liu Z."/>
            <person name="Zhao F."/>
            <person name="Overmann J."/>
            <person name="Bryant D.A."/>
            <person name="Richardson P."/>
        </authorList>
    </citation>
    <scope>NUCLEOTIDE SEQUENCE [LARGE SCALE GENOMIC DNA]</scope>
    <source>
        <strain evidence="9">BS1</strain>
    </source>
</reference>
<accession>B3ELT7</accession>
<feature type="transmembrane region" description="Helical" evidence="8">
    <location>
        <begin position="289"/>
        <end position="309"/>
    </location>
</feature>
<evidence type="ECO:0000313" key="9">
    <source>
        <dbReference type="EMBL" id="ACE04778.1"/>
    </source>
</evidence>
<feature type="transmembrane region" description="Helical" evidence="8">
    <location>
        <begin position="51"/>
        <end position="68"/>
    </location>
</feature>
<evidence type="ECO:0000256" key="4">
    <source>
        <dbReference type="ARBA" id="ARBA00022692"/>
    </source>
</evidence>
<evidence type="ECO:0000256" key="3">
    <source>
        <dbReference type="ARBA" id="ARBA00022475"/>
    </source>
</evidence>
<feature type="region of interest" description="Disordered" evidence="7">
    <location>
        <begin position="1"/>
        <end position="22"/>
    </location>
</feature>
<proteinExistence type="inferred from homology"/>
<dbReference type="PANTHER" id="PTHR30106:SF2">
    <property type="entry name" value="UPF0324 INNER MEMBRANE PROTEIN YEIH"/>
    <property type="match status" value="1"/>
</dbReference>
<feature type="transmembrane region" description="Helical" evidence="8">
    <location>
        <begin position="258"/>
        <end position="277"/>
    </location>
</feature>
<evidence type="ECO:0000256" key="1">
    <source>
        <dbReference type="ARBA" id="ARBA00004651"/>
    </source>
</evidence>
<sequence>MNDTSKRIHHSSGNPGKPVDTEIPTQEHIAEAERCGFQCRAKAAKVRFDELFPGIIASITVAAAATFLSEHYGAPTMLFALLLGMAFRFLSEGGKAIAGIQFASTTILRIGVAFLGMRITLDQILSLGAGPMAVVIGSVLLTILFGLGLSKLMGRGKRFGVLTGGSVGICGASAALAISAILPKDEYSERNTIFTVISVTALSTIAMILYPVIVQQFGFDNEAAGIFLGGTIHDVAQVVGAGYSVSEKTGDTATFIKLLRVAMLVPAVFTLSLIFHTRNKEEGNDAGRVFFPPFIIFFILFVGINSSGFTPEPLRAFIVDTSRWCLVTAISALGMKTSLKALFDVGWKPVSILVAETVFLAALVLGAIYWMA</sequence>
<gene>
    <name evidence="9" type="ordered locus">Cphamn1_1861</name>
</gene>
<feature type="transmembrane region" description="Helical" evidence="8">
    <location>
        <begin position="193"/>
        <end position="213"/>
    </location>
</feature>
<keyword evidence="3" id="KW-1003">Cell membrane</keyword>
<dbReference type="GO" id="GO:0005886">
    <property type="term" value="C:plasma membrane"/>
    <property type="evidence" value="ECO:0007669"/>
    <property type="project" value="UniProtKB-SubCell"/>
</dbReference>
<dbReference type="InterPro" id="IPR018383">
    <property type="entry name" value="UPF0324_pro"/>
</dbReference>
<dbReference type="HOGENOM" id="CLU_033541_0_1_10"/>
<feature type="transmembrane region" description="Helical" evidence="8">
    <location>
        <begin position="159"/>
        <end position="181"/>
    </location>
</feature>
<evidence type="ECO:0008006" key="10">
    <source>
        <dbReference type="Google" id="ProtNLM"/>
    </source>
</evidence>
<keyword evidence="5 8" id="KW-1133">Transmembrane helix</keyword>
<comment type="subcellular location">
    <subcellularLocation>
        <location evidence="1">Cell membrane</location>
        <topology evidence="1">Multi-pass membrane protein</topology>
    </subcellularLocation>
</comment>
<keyword evidence="6 8" id="KW-0472">Membrane</keyword>
<dbReference type="eggNOG" id="COG2855">
    <property type="taxonomic scope" value="Bacteria"/>
</dbReference>
<dbReference type="OrthoDB" id="9811391at2"/>
<dbReference type="Pfam" id="PF03601">
    <property type="entry name" value="Cons_hypoth698"/>
    <property type="match status" value="1"/>
</dbReference>
<dbReference type="PANTHER" id="PTHR30106">
    <property type="entry name" value="INNER MEMBRANE PROTEIN YEIH-RELATED"/>
    <property type="match status" value="1"/>
</dbReference>
<protein>
    <recommendedName>
        <fullName evidence="10">Sulfate exporter family transporter</fullName>
    </recommendedName>
</protein>
<keyword evidence="4 8" id="KW-0812">Transmembrane</keyword>
<feature type="transmembrane region" description="Helical" evidence="8">
    <location>
        <begin position="351"/>
        <end position="371"/>
    </location>
</feature>
<name>B3ELT7_CHLPB</name>
<feature type="transmembrane region" description="Helical" evidence="8">
    <location>
        <begin position="102"/>
        <end position="121"/>
    </location>
</feature>